<dbReference type="AlphaFoldDB" id="A0AAI8VZN6"/>
<organism evidence="2 3">
    <name type="scientific">Anthostomella pinea</name>
    <dbReference type="NCBI Taxonomy" id="933095"/>
    <lineage>
        <taxon>Eukaryota</taxon>
        <taxon>Fungi</taxon>
        <taxon>Dikarya</taxon>
        <taxon>Ascomycota</taxon>
        <taxon>Pezizomycotina</taxon>
        <taxon>Sordariomycetes</taxon>
        <taxon>Xylariomycetidae</taxon>
        <taxon>Xylariales</taxon>
        <taxon>Xylariaceae</taxon>
        <taxon>Anthostomella</taxon>
    </lineage>
</organism>
<keyword evidence="3" id="KW-1185">Reference proteome</keyword>
<name>A0AAI8VZN6_9PEZI</name>
<accession>A0AAI8VZN6</accession>
<protein>
    <submittedName>
        <fullName evidence="2">Uu.00g021530.m01.CDS01</fullName>
    </submittedName>
</protein>
<proteinExistence type="predicted"/>
<evidence type="ECO:0000313" key="3">
    <source>
        <dbReference type="Proteomes" id="UP001295740"/>
    </source>
</evidence>
<dbReference type="Proteomes" id="UP001295740">
    <property type="component" value="Unassembled WGS sequence"/>
</dbReference>
<evidence type="ECO:0000313" key="2">
    <source>
        <dbReference type="EMBL" id="CAJ2514034.1"/>
    </source>
</evidence>
<feature type="signal peptide" evidence="1">
    <location>
        <begin position="1"/>
        <end position="20"/>
    </location>
</feature>
<dbReference type="EMBL" id="CAUWAG010000020">
    <property type="protein sequence ID" value="CAJ2514034.1"/>
    <property type="molecule type" value="Genomic_DNA"/>
</dbReference>
<evidence type="ECO:0000256" key="1">
    <source>
        <dbReference type="SAM" id="SignalP"/>
    </source>
</evidence>
<reference evidence="2" key="1">
    <citation type="submission" date="2023-10" db="EMBL/GenBank/DDBJ databases">
        <authorList>
            <person name="Hackl T."/>
        </authorList>
    </citation>
    <scope>NUCLEOTIDE SEQUENCE</scope>
</reference>
<keyword evidence="1" id="KW-0732">Signal</keyword>
<gene>
    <name evidence="2" type="ORF">KHLLAP_LOCUS14502</name>
</gene>
<feature type="chain" id="PRO_5042577925" evidence="1">
    <location>
        <begin position="21"/>
        <end position="163"/>
    </location>
</feature>
<sequence>MKSFIFAACLAALNSGFALGMPQRDEAGTMTKLSSSLDDAVHDWAKDGVEDYYAIEVVDGGKKVLPVDEQFKEVGNKVKVSGLNTDDKEKVQGWFEEQLQANTEAGDKRAAGSIFAARSCPEHTYRCTFDWECVGTGSTNCQGAYTWKNPADGKTYMVAGHCY</sequence>
<comment type="caution">
    <text evidence="2">The sequence shown here is derived from an EMBL/GenBank/DDBJ whole genome shotgun (WGS) entry which is preliminary data.</text>
</comment>